<evidence type="ECO:0000313" key="2">
    <source>
        <dbReference type="EMBL" id="CAG5080141.1"/>
    </source>
</evidence>
<dbReference type="Proteomes" id="UP000683507">
    <property type="component" value="Chromosome"/>
</dbReference>
<dbReference type="NCBIfam" id="TIGR02117">
    <property type="entry name" value="chp_urease_rgn"/>
    <property type="match status" value="1"/>
</dbReference>
<accession>A0A916JM24</accession>
<name>A0A916JM24_9FLAO</name>
<keyword evidence="1" id="KW-0812">Transmembrane</keyword>
<evidence type="ECO:0000256" key="1">
    <source>
        <dbReference type="SAM" id="Phobius"/>
    </source>
</evidence>
<proteinExistence type="predicted"/>
<dbReference type="InterPro" id="IPR011727">
    <property type="entry name" value="CHP02117"/>
</dbReference>
<dbReference type="RefSeq" id="WP_258541410.1">
    <property type="nucleotide sequence ID" value="NZ_OU015584.1"/>
</dbReference>
<dbReference type="AlphaFoldDB" id="A0A916JM24"/>
<keyword evidence="1" id="KW-1133">Transmembrane helix</keyword>
<sequence length="227" mass="25952">MIRKVLKSIVLSFEVVLALGVIYVNYFLWAMLIPVNTEYVYDENEVQFFVISNGIHTDICLPVKSEVIDWSSFILVQDFDGVYEMPAYIGIGWGDKGFYLDTPRWADLKMSTALNAIFLPSETAMHVTYYSQEPEESSNVVRCSMSREEYMRLIEYVQASFNGRGNNVQAQLIPGKGYSLKDNFYQATGSYWGLRTCNSWTNEALKVAGVKTSLHALFEPAVMRWIH</sequence>
<reference evidence="2" key="1">
    <citation type="submission" date="2021-04" db="EMBL/GenBank/DDBJ databases">
        <authorList>
            <person name="Rodrigo-Torres L."/>
            <person name="Arahal R. D."/>
            <person name="Lucena T."/>
        </authorList>
    </citation>
    <scope>NUCLEOTIDE SEQUENCE</scope>
    <source>
        <strain evidence="2">AS29M-1</strain>
    </source>
</reference>
<feature type="transmembrane region" description="Helical" evidence="1">
    <location>
        <begin position="9"/>
        <end position="29"/>
    </location>
</feature>
<keyword evidence="1" id="KW-0472">Membrane</keyword>
<evidence type="ECO:0008006" key="4">
    <source>
        <dbReference type="Google" id="ProtNLM"/>
    </source>
</evidence>
<organism evidence="2 3">
    <name type="scientific">Parvicella tangerina</name>
    <dbReference type="NCBI Taxonomy" id="2829795"/>
    <lineage>
        <taxon>Bacteria</taxon>
        <taxon>Pseudomonadati</taxon>
        <taxon>Bacteroidota</taxon>
        <taxon>Flavobacteriia</taxon>
        <taxon>Flavobacteriales</taxon>
        <taxon>Parvicellaceae</taxon>
        <taxon>Parvicella</taxon>
    </lineage>
</organism>
<gene>
    <name evidence="2" type="ORF">CRYO30217_01197</name>
</gene>
<protein>
    <recommendedName>
        <fullName evidence="4">TIGR02117 family protein</fullName>
    </recommendedName>
</protein>
<dbReference type="KEGG" id="ptan:CRYO30217_01197"/>
<evidence type="ECO:0000313" key="3">
    <source>
        <dbReference type="Proteomes" id="UP000683507"/>
    </source>
</evidence>
<keyword evidence="3" id="KW-1185">Reference proteome</keyword>
<dbReference type="EMBL" id="OU015584">
    <property type="protein sequence ID" value="CAG5080141.1"/>
    <property type="molecule type" value="Genomic_DNA"/>
</dbReference>
<dbReference type="Pfam" id="PF09601">
    <property type="entry name" value="DUF2459"/>
    <property type="match status" value="1"/>
</dbReference>